<dbReference type="InterPro" id="IPR046826">
    <property type="entry name" value="PDH_N"/>
</dbReference>
<comment type="catalytic activity">
    <reaction evidence="9">
        <text>prephenate + NAD(+) = 3-(4-hydroxyphenyl)pyruvate + CO2 + NADH</text>
        <dbReference type="Rhea" id="RHEA:13869"/>
        <dbReference type="ChEBI" id="CHEBI:16526"/>
        <dbReference type="ChEBI" id="CHEBI:29934"/>
        <dbReference type="ChEBI" id="CHEBI:36242"/>
        <dbReference type="ChEBI" id="CHEBI:57540"/>
        <dbReference type="ChEBI" id="CHEBI:57945"/>
        <dbReference type="EC" id="1.3.1.12"/>
    </reaction>
</comment>
<dbReference type="GO" id="GO:0070403">
    <property type="term" value="F:NAD+ binding"/>
    <property type="evidence" value="ECO:0007669"/>
    <property type="project" value="InterPro"/>
</dbReference>
<reference evidence="11" key="1">
    <citation type="submission" date="2020-01" db="EMBL/GenBank/DDBJ databases">
        <authorList>
            <person name="Meier V. D."/>
            <person name="Meier V D."/>
        </authorList>
    </citation>
    <scope>NUCLEOTIDE SEQUENCE</scope>
    <source>
        <strain evidence="11">HLG_WM_MAG_01</strain>
    </source>
</reference>
<keyword evidence="8" id="KW-0057">Aromatic amino acid biosynthesis</keyword>
<dbReference type="GO" id="GO:0006571">
    <property type="term" value="P:tyrosine biosynthetic process"/>
    <property type="evidence" value="ECO:0007669"/>
    <property type="project" value="UniProtKB-KW"/>
</dbReference>
<feature type="domain" description="Prephenate/arogenate dehydrogenase" evidence="10">
    <location>
        <begin position="4"/>
        <end position="280"/>
    </location>
</feature>
<evidence type="ECO:0000259" key="10">
    <source>
        <dbReference type="PROSITE" id="PS51176"/>
    </source>
</evidence>
<dbReference type="EC" id="1.3.1.12" evidence="3"/>
<dbReference type="NCBIfam" id="NF006307">
    <property type="entry name" value="PRK08507.1"/>
    <property type="match status" value="1"/>
</dbReference>
<proteinExistence type="inferred from homology"/>
<accession>A0A6S6TEM4</accession>
<dbReference type="AlphaFoldDB" id="A0A6S6TEM4"/>
<dbReference type="SUPFAM" id="SSF51735">
    <property type="entry name" value="NAD(P)-binding Rossmann-fold domains"/>
    <property type="match status" value="1"/>
</dbReference>
<keyword evidence="7" id="KW-0520">NAD</keyword>
<dbReference type="EMBL" id="CACVAS010000107">
    <property type="protein sequence ID" value="CAA6819262.1"/>
    <property type="molecule type" value="Genomic_DNA"/>
</dbReference>
<protein>
    <recommendedName>
        <fullName evidence="3">prephenate dehydrogenase</fullName>
        <ecNumber evidence="3">1.3.1.12</ecNumber>
    </recommendedName>
</protein>
<dbReference type="InterPro" id="IPR050812">
    <property type="entry name" value="Preph/Arog_dehydrog"/>
</dbReference>
<dbReference type="PROSITE" id="PS51176">
    <property type="entry name" value="PDH_ADH"/>
    <property type="match status" value="1"/>
</dbReference>
<dbReference type="InterPro" id="IPR008927">
    <property type="entry name" value="6-PGluconate_DH-like_C_sf"/>
</dbReference>
<evidence type="ECO:0000256" key="2">
    <source>
        <dbReference type="ARBA" id="ARBA00007964"/>
    </source>
</evidence>
<evidence type="ECO:0000256" key="6">
    <source>
        <dbReference type="ARBA" id="ARBA00023002"/>
    </source>
</evidence>
<evidence type="ECO:0000256" key="5">
    <source>
        <dbReference type="ARBA" id="ARBA00022605"/>
    </source>
</evidence>
<keyword evidence="6 11" id="KW-0560">Oxidoreductase</keyword>
<evidence type="ECO:0000256" key="3">
    <source>
        <dbReference type="ARBA" id="ARBA00012068"/>
    </source>
</evidence>
<dbReference type="Gene3D" id="1.10.3660.10">
    <property type="entry name" value="6-phosphogluconate dehydrogenase C-terminal like domain"/>
    <property type="match status" value="1"/>
</dbReference>
<comment type="similarity">
    <text evidence="2">Belongs to the prephenate/arogenate dehydrogenase family.</text>
</comment>
<dbReference type="PANTHER" id="PTHR21363">
    <property type="entry name" value="PREPHENATE DEHYDROGENASE"/>
    <property type="match status" value="1"/>
</dbReference>
<evidence type="ECO:0000313" key="11">
    <source>
        <dbReference type="EMBL" id="CAA6819262.1"/>
    </source>
</evidence>
<dbReference type="SUPFAM" id="SSF48179">
    <property type="entry name" value="6-phosphogluconate dehydrogenase C-terminal domain-like"/>
    <property type="match status" value="1"/>
</dbReference>
<evidence type="ECO:0000256" key="8">
    <source>
        <dbReference type="ARBA" id="ARBA00023141"/>
    </source>
</evidence>
<dbReference type="InterPro" id="IPR046825">
    <property type="entry name" value="PDH_C"/>
</dbReference>
<name>A0A6S6TEM4_9BACT</name>
<dbReference type="PANTHER" id="PTHR21363:SF0">
    <property type="entry name" value="PREPHENATE DEHYDROGENASE [NADP(+)]"/>
    <property type="match status" value="1"/>
</dbReference>
<dbReference type="Pfam" id="PF20463">
    <property type="entry name" value="PDH_C"/>
    <property type="match status" value="1"/>
</dbReference>
<dbReference type="GO" id="GO:0008977">
    <property type="term" value="F:prephenate dehydrogenase (NAD+) activity"/>
    <property type="evidence" value="ECO:0007669"/>
    <property type="project" value="UniProtKB-EC"/>
</dbReference>
<comment type="pathway">
    <text evidence="1">Amino-acid biosynthesis; L-tyrosine biosynthesis; (4-hydroxyphenyl)pyruvate from prephenate (NAD(+) route): step 1/1.</text>
</comment>
<dbReference type="Gene3D" id="3.40.50.720">
    <property type="entry name" value="NAD(P)-binding Rossmann-like Domain"/>
    <property type="match status" value="1"/>
</dbReference>
<dbReference type="FunFam" id="1.10.3660.10:FF:000003">
    <property type="entry name" value="Prephenate dehydrogenase"/>
    <property type="match status" value="1"/>
</dbReference>
<evidence type="ECO:0000256" key="9">
    <source>
        <dbReference type="ARBA" id="ARBA00049260"/>
    </source>
</evidence>
<keyword evidence="4" id="KW-0827">Tyrosine biosynthesis</keyword>
<organism evidence="11">
    <name type="scientific">uncultured Sulfurovum sp</name>
    <dbReference type="NCBI Taxonomy" id="269237"/>
    <lineage>
        <taxon>Bacteria</taxon>
        <taxon>Pseudomonadati</taxon>
        <taxon>Campylobacterota</taxon>
        <taxon>Epsilonproteobacteria</taxon>
        <taxon>Campylobacterales</taxon>
        <taxon>Sulfurovaceae</taxon>
        <taxon>Sulfurovum</taxon>
        <taxon>environmental samples</taxon>
    </lineage>
</organism>
<gene>
    <name evidence="11" type="ORF">HELGO_WM511</name>
</gene>
<evidence type="ECO:0000256" key="1">
    <source>
        <dbReference type="ARBA" id="ARBA00005067"/>
    </source>
</evidence>
<evidence type="ECO:0000256" key="7">
    <source>
        <dbReference type="ARBA" id="ARBA00023027"/>
    </source>
</evidence>
<dbReference type="GO" id="GO:0004665">
    <property type="term" value="F:prephenate dehydrogenase (NADP+) activity"/>
    <property type="evidence" value="ECO:0007669"/>
    <property type="project" value="InterPro"/>
</dbReference>
<dbReference type="InterPro" id="IPR003099">
    <property type="entry name" value="Prephen_DH"/>
</dbReference>
<dbReference type="InterPro" id="IPR036291">
    <property type="entry name" value="NAD(P)-bd_dom_sf"/>
</dbReference>
<keyword evidence="5" id="KW-0028">Amino-acid biosynthesis</keyword>
<sequence length="280" mass="31220">MKTKTIGIVGLGLMGGSLSLALQHTAQDYYFIGLDHNESHCDEALQLNLVNEITQDIDVLQKCDVIFLSIPVDGIIAISQNLKNLDASCTVIDLGSTKEIISTSIPQNIRKNFVTAHPMTGTEKFGPSAALDNLYTNKVVVLCDIELSGKHQQDVAIQLFTDIGMQLVYMGAKEHDRHAAFISHMPHALSYALANSVMKQEDNESILTLAGGGFKDMSRIAKSSPKMWEDIFRQNKTNVLKSIHTLQSELKRCEKMIENEEWTELNMWMDEANTLHDILD</sequence>
<dbReference type="FunFam" id="3.40.50.720:FF:000208">
    <property type="entry name" value="Prephenate dehydrogenase"/>
    <property type="match status" value="1"/>
</dbReference>
<dbReference type="Pfam" id="PF02153">
    <property type="entry name" value="PDH_N"/>
    <property type="match status" value="1"/>
</dbReference>
<evidence type="ECO:0000256" key="4">
    <source>
        <dbReference type="ARBA" id="ARBA00022498"/>
    </source>
</evidence>